<evidence type="ECO:0000256" key="1">
    <source>
        <dbReference type="ARBA" id="ARBA00022441"/>
    </source>
</evidence>
<dbReference type="PANTHER" id="PTHR45632">
    <property type="entry name" value="LD33804P"/>
    <property type="match status" value="1"/>
</dbReference>
<dbReference type="InterPro" id="IPR006652">
    <property type="entry name" value="Kelch_1"/>
</dbReference>
<reference evidence="4 5" key="1">
    <citation type="submission" date="2019-04" db="EMBL/GenBank/DDBJ databases">
        <authorList>
            <consortium name="Wellcome Sanger Institute Data Sharing"/>
        </authorList>
    </citation>
    <scope>NUCLEOTIDE SEQUENCE [LARGE SCALE GENOMIC DNA]</scope>
</reference>
<proteinExistence type="predicted"/>
<dbReference type="InterPro" id="IPR011705">
    <property type="entry name" value="BACK"/>
</dbReference>
<dbReference type="Gene3D" id="1.25.40.420">
    <property type="match status" value="1"/>
</dbReference>
<keyword evidence="5" id="KW-1185">Reference proteome</keyword>
<protein>
    <submittedName>
        <fullName evidence="4">Si:ch211-63p21.8</fullName>
    </submittedName>
</protein>
<dbReference type="OrthoDB" id="45365at2759"/>
<dbReference type="AlphaFoldDB" id="A0A8C9RTY6"/>
<keyword evidence="2" id="KW-0677">Repeat</keyword>
<feature type="domain" description="BACK" evidence="3">
    <location>
        <begin position="17"/>
        <end position="118"/>
    </location>
</feature>
<dbReference type="InterPro" id="IPR015915">
    <property type="entry name" value="Kelch-typ_b-propeller"/>
</dbReference>
<dbReference type="SMART" id="SM00612">
    <property type="entry name" value="Kelch"/>
    <property type="match status" value="4"/>
</dbReference>
<dbReference type="SUPFAM" id="SSF117281">
    <property type="entry name" value="Kelch motif"/>
    <property type="match status" value="1"/>
</dbReference>
<evidence type="ECO:0000259" key="3">
    <source>
        <dbReference type="SMART" id="SM00875"/>
    </source>
</evidence>
<dbReference type="FunFam" id="1.25.40.420:FF:000001">
    <property type="entry name" value="Kelch-like family member 12"/>
    <property type="match status" value="1"/>
</dbReference>
<dbReference type="GeneTree" id="ENSGT00940000164143"/>
<dbReference type="Ensembl" id="ENSSFOT00015020449.2">
    <property type="protein sequence ID" value="ENSSFOP00015020215.2"/>
    <property type="gene ID" value="ENSSFOG00015012987.2"/>
</dbReference>
<accession>A0A8C9RTY6</accession>
<dbReference type="Pfam" id="PF24981">
    <property type="entry name" value="Beta-prop_ATRN-LZTR1"/>
    <property type="match status" value="1"/>
</dbReference>
<reference evidence="4" key="3">
    <citation type="submission" date="2025-09" db="UniProtKB">
        <authorList>
            <consortium name="Ensembl"/>
        </authorList>
    </citation>
    <scope>IDENTIFICATION</scope>
</reference>
<dbReference type="Proteomes" id="UP000694397">
    <property type="component" value="Chromosome 11"/>
</dbReference>
<name>A0A8C9RTY6_SCLFO</name>
<organism evidence="4 5">
    <name type="scientific">Scleropages formosus</name>
    <name type="common">Asian bonytongue</name>
    <name type="synonym">Osteoglossum formosum</name>
    <dbReference type="NCBI Taxonomy" id="113540"/>
    <lineage>
        <taxon>Eukaryota</taxon>
        <taxon>Metazoa</taxon>
        <taxon>Chordata</taxon>
        <taxon>Craniata</taxon>
        <taxon>Vertebrata</taxon>
        <taxon>Euteleostomi</taxon>
        <taxon>Actinopterygii</taxon>
        <taxon>Neopterygii</taxon>
        <taxon>Teleostei</taxon>
        <taxon>Osteoglossocephala</taxon>
        <taxon>Osteoglossomorpha</taxon>
        <taxon>Osteoglossiformes</taxon>
        <taxon>Osteoglossidae</taxon>
        <taxon>Scleropages</taxon>
    </lineage>
</organism>
<evidence type="ECO:0000256" key="2">
    <source>
        <dbReference type="ARBA" id="ARBA00022737"/>
    </source>
</evidence>
<evidence type="ECO:0000313" key="5">
    <source>
        <dbReference type="Proteomes" id="UP000694397"/>
    </source>
</evidence>
<dbReference type="Gene3D" id="2.120.10.80">
    <property type="entry name" value="Kelch-type beta propeller"/>
    <property type="match status" value="2"/>
</dbReference>
<gene>
    <name evidence="4" type="primary">si:ch211-63p21.8</name>
</gene>
<dbReference type="SMART" id="SM00875">
    <property type="entry name" value="BACK"/>
    <property type="match status" value="1"/>
</dbReference>
<reference evidence="4" key="2">
    <citation type="submission" date="2025-08" db="UniProtKB">
        <authorList>
            <consortium name="Ensembl"/>
        </authorList>
    </citation>
    <scope>IDENTIFICATION</scope>
</reference>
<keyword evidence="1" id="KW-0880">Kelch repeat</keyword>
<sequence>MSLCLDFLHQRIDPNTCLDVASFAEAYEIADLQEMAEDYVLRHFSEVAATPKFLDLPSDKLAEFLHCDSLSVPSELAAFRAVVAWIEADPAERMVFAKELMKGVRFPLMTFREFREVRAINLRMECDGEKEVELYGAALKEFGFGLSNSQDKSRVRHPKDTLLVTGGDKLDPDFGKRQPSRQLWYINLLRSKTGLVKEVEWRFLGEMPESARFRHAVSVLGGQLYVAGGCHHYAKADTLRSAYRYNPVQDAWQRLADMHEQRSNFSLVVRDQQLYAIGGDRDINNNLDSVECYCPESNHWSFSHPLEHALSGHAVTVLDGEIFISGGFDCKYQCLVSMFLYHPERGITYLCDMSQDRALHCMEKLAGHLYVAGGVCNLRKFYTDQLLCERYDPLMDSWSSIPSLSIPHVSGASAVLEDKIYILGGYCQEDYSESGLVHRYDPATLRWENMGRMPGPNTDIRACILHLCYKAYLPHRTQ</sequence>
<evidence type="ECO:0000313" key="4">
    <source>
        <dbReference type="Ensembl" id="ENSSFOP00015020215.2"/>
    </source>
</evidence>
<dbReference type="InterPro" id="IPR056737">
    <property type="entry name" value="Beta-prop_ATRN-MKLN-like"/>
</dbReference>
<dbReference type="Pfam" id="PF07707">
    <property type="entry name" value="BACK"/>
    <property type="match status" value="1"/>
</dbReference>
<dbReference type="PANTHER" id="PTHR45632:SF14">
    <property type="entry name" value="KELCH-LIKE PROTEIN 33"/>
    <property type="match status" value="1"/>
</dbReference>